<dbReference type="EMBL" id="JNHK01000093">
    <property type="protein sequence ID" value="KDS35681.1"/>
    <property type="molecule type" value="Genomic_DNA"/>
</dbReference>
<sequence length="49" mass="5735">MAELCCHIFQPVSLLDMVHDGSCFIGSPFFKINFSKLNMFIWLFDLQYS</sequence>
<dbReference type="AlphaFoldDB" id="A0AB34LBB6"/>
<evidence type="ECO:0000313" key="2">
    <source>
        <dbReference type="Proteomes" id="UP000027850"/>
    </source>
</evidence>
<protein>
    <submittedName>
        <fullName evidence="1">Uncharacterized protein</fullName>
    </submittedName>
</protein>
<gene>
    <name evidence="1" type="ORF">M091_1997</name>
</gene>
<organism evidence="1 2">
    <name type="scientific">Parabacteroides distasonis str. 3776 D15 i</name>
    <dbReference type="NCBI Taxonomy" id="1339342"/>
    <lineage>
        <taxon>Bacteria</taxon>
        <taxon>Pseudomonadati</taxon>
        <taxon>Bacteroidota</taxon>
        <taxon>Bacteroidia</taxon>
        <taxon>Bacteroidales</taxon>
        <taxon>Tannerellaceae</taxon>
        <taxon>Parabacteroides</taxon>
    </lineage>
</organism>
<reference evidence="1 2" key="1">
    <citation type="submission" date="2014-04" db="EMBL/GenBank/DDBJ databases">
        <authorList>
            <person name="Sears C."/>
            <person name="Carroll K."/>
            <person name="Sack B.R."/>
            <person name="Qadri F."/>
            <person name="Myers L.L."/>
            <person name="Chung G.-T."/>
            <person name="Escheverria P."/>
            <person name="Fraser C.M."/>
            <person name="Sadzewicz L."/>
            <person name="Shefchek K.A."/>
            <person name="Tallon L."/>
            <person name="Das S.P."/>
            <person name="Daugherty S."/>
            <person name="Mongodin E.F."/>
        </authorList>
    </citation>
    <scope>NUCLEOTIDE SEQUENCE [LARGE SCALE GENOMIC DNA]</scope>
    <source>
        <strain evidence="1 2">3776 D15 i</strain>
    </source>
</reference>
<comment type="caution">
    <text evidence="1">The sequence shown here is derived from an EMBL/GenBank/DDBJ whole genome shotgun (WGS) entry which is preliminary data.</text>
</comment>
<dbReference type="Proteomes" id="UP000027850">
    <property type="component" value="Unassembled WGS sequence"/>
</dbReference>
<evidence type="ECO:0000313" key="1">
    <source>
        <dbReference type="EMBL" id="KDS35681.1"/>
    </source>
</evidence>
<proteinExistence type="predicted"/>
<accession>A0AB34LBB6</accession>
<name>A0AB34LBB6_PARDI</name>